<evidence type="ECO:0000313" key="3">
    <source>
        <dbReference type="Proteomes" id="UP001166286"/>
    </source>
</evidence>
<dbReference type="EMBL" id="JAFEKC020000004">
    <property type="protein sequence ID" value="KAK0515160.1"/>
    <property type="molecule type" value="Genomic_DNA"/>
</dbReference>
<reference evidence="2" key="1">
    <citation type="submission" date="2023-03" db="EMBL/GenBank/DDBJ databases">
        <title>Complete genome of Cladonia borealis.</title>
        <authorList>
            <person name="Park H."/>
        </authorList>
    </citation>
    <scope>NUCLEOTIDE SEQUENCE</scope>
    <source>
        <strain evidence="2">ANT050790</strain>
    </source>
</reference>
<feature type="transmembrane region" description="Helical" evidence="1">
    <location>
        <begin position="200"/>
        <end position="222"/>
    </location>
</feature>
<proteinExistence type="predicted"/>
<keyword evidence="1" id="KW-0812">Transmembrane</keyword>
<name>A0AA39V9D1_9LECA</name>
<feature type="transmembrane region" description="Helical" evidence="1">
    <location>
        <begin position="7"/>
        <end position="27"/>
    </location>
</feature>
<keyword evidence="1" id="KW-0472">Membrane</keyword>
<sequence>MSALLNAIRIGLLFFSAAAFYAVWYIFMHNGSTDQLGHVLKVGPRTLPGTQEPIKFVYTGIPAVDKQLTILTMVFWEQVDGSSPSNSLFCFHFATQTACGWGLLMIESMRRGHRWRMISFLGVWGILVQNAAYAVVLPIYLAIYLSTSPLVILKSVSDLLVETDHVAAIFPALLIGFVLPSILMSLPAPSILSYEQKQTYIALWQLFPIWVSMVQALLPYVMSKPEKKSSTKSFVSQELHTMRIVYVGLLIIAGFGQAATATLIATSTFFPDLFASEFKGAFNLSKVFLPAAVSPSTKMLSIGSGTHLLLQYDELIGSGAMILWSTTLFMMVYQKRSSHQSEASLIAHGIMALFLTGPLGYATACIWARDELLISQAEENEKKVD</sequence>
<dbReference type="AlphaFoldDB" id="A0AA39V9D1"/>
<protein>
    <submittedName>
        <fullName evidence="2">Uncharacterized protein</fullName>
    </submittedName>
</protein>
<feature type="transmembrane region" description="Helical" evidence="1">
    <location>
        <begin position="315"/>
        <end position="333"/>
    </location>
</feature>
<feature type="transmembrane region" description="Helical" evidence="1">
    <location>
        <begin position="345"/>
        <end position="369"/>
    </location>
</feature>
<accession>A0AA39V9D1</accession>
<gene>
    <name evidence="2" type="ORF">JMJ35_002539</name>
</gene>
<comment type="caution">
    <text evidence="2">The sequence shown here is derived from an EMBL/GenBank/DDBJ whole genome shotgun (WGS) entry which is preliminary data.</text>
</comment>
<evidence type="ECO:0000313" key="2">
    <source>
        <dbReference type="EMBL" id="KAK0515160.1"/>
    </source>
</evidence>
<feature type="transmembrane region" description="Helical" evidence="1">
    <location>
        <begin position="118"/>
        <end position="145"/>
    </location>
</feature>
<feature type="transmembrane region" description="Helical" evidence="1">
    <location>
        <begin position="165"/>
        <end position="188"/>
    </location>
</feature>
<keyword evidence="1" id="KW-1133">Transmembrane helix</keyword>
<organism evidence="2 3">
    <name type="scientific">Cladonia borealis</name>
    <dbReference type="NCBI Taxonomy" id="184061"/>
    <lineage>
        <taxon>Eukaryota</taxon>
        <taxon>Fungi</taxon>
        <taxon>Dikarya</taxon>
        <taxon>Ascomycota</taxon>
        <taxon>Pezizomycotina</taxon>
        <taxon>Lecanoromycetes</taxon>
        <taxon>OSLEUM clade</taxon>
        <taxon>Lecanoromycetidae</taxon>
        <taxon>Lecanorales</taxon>
        <taxon>Lecanorineae</taxon>
        <taxon>Cladoniaceae</taxon>
        <taxon>Cladonia</taxon>
    </lineage>
</organism>
<evidence type="ECO:0000256" key="1">
    <source>
        <dbReference type="SAM" id="Phobius"/>
    </source>
</evidence>
<keyword evidence="3" id="KW-1185">Reference proteome</keyword>
<feature type="transmembrane region" description="Helical" evidence="1">
    <location>
        <begin position="242"/>
        <end position="266"/>
    </location>
</feature>
<dbReference type="Proteomes" id="UP001166286">
    <property type="component" value="Unassembled WGS sequence"/>
</dbReference>